<dbReference type="InterPro" id="IPR011006">
    <property type="entry name" value="CheY-like_superfamily"/>
</dbReference>
<dbReference type="CDD" id="cd17546">
    <property type="entry name" value="REC_hyHK_CKI1_RcsC-like"/>
    <property type="match status" value="1"/>
</dbReference>
<dbReference type="Gene3D" id="3.40.50.2300">
    <property type="match status" value="1"/>
</dbReference>
<evidence type="ECO:0000256" key="1">
    <source>
        <dbReference type="ARBA" id="ARBA00022553"/>
    </source>
</evidence>
<name>A0A0V8M4J6_9CHLR</name>
<dbReference type="Pfam" id="PF00072">
    <property type="entry name" value="Response_reg"/>
    <property type="match status" value="1"/>
</dbReference>
<dbReference type="RefSeq" id="WP_041340974.1">
    <property type="nucleotide sequence ID" value="NZ_CP179927.2"/>
</dbReference>
<reference evidence="2 3" key="1">
    <citation type="journal article" date="2015" name="Sci. Rep.">
        <title>A comparative genomics and reductive dehalogenase gene transcription study of two chloroethene-respiring bacteria, Dehalococcoides mccartyi strains MB and 11a.</title>
        <authorList>
            <person name="Low A."/>
            <person name="Shen Z."/>
            <person name="Cheng D."/>
            <person name="Rogers M.J."/>
            <person name="Lee P.K."/>
            <person name="He J."/>
        </authorList>
    </citation>
    <scope>NUCLEOTIDE SEQUENCE [LARGE SCALE GENOMIC DNA]</scope>
    <source>
        <strain evidence="2 3">MB</strain>
    </source>
</reference>
<gene>
    <name evidence="2" type="ORF">DA01_03330</name>
</gene>
<dbReference type="GO" id="GO:0000160">
    <property type="term" value="P:phosphorelay signal transduction system"/>
    <property type="evidence" value="ECO:0007669"/>
    <property type="project" value="InterPro"/>
</dbReference>
<evidence type="ECO:0000313" key="3">
    <source>
        <dbReference type="Proteomes" id="UP000053577"/>
    </source>
</evidence>
<dbReference type="InterPro" id="IPR050595">
    <property type="entry name" value="Bact_response_regulator"/>
</dbReference>
<proteinExistence type="predicted"/>
<dbReference type="SUPFAM" id="SSF52172">
    <property type="entry name" value="CheY-like"/>
    <property type="match status" value="1"/>
</dbReference>
<dbReference type="SMART" id="SM00448">
    <property type="entry name" value="REC"/>
    <property type="match status" value="1"/>
</dbReference>
<dbReference type="OrthoDB" id="342399at2"/>
<dbReference type="PATRIC" id="fig|61435.5.peg.667"/>
<dbReference type="PROSITE" id="PS50110">
    <property type="entry name" value="RESPONSE_REGULATORY"/>
    <property type="match status" value="1"/>
</dbReference>
<accession>A0A0V8M4J6</accession>
<dbReference type="PANTHER" id="PTHR44591">
    <property type="entry name" value="STRESS RESPONSE REGULATOR PROTEIN 1"/>
    <property type="match status" value="1"/>
</dbReference>
<evidence type="ECO:0000313" key="2">
    <source>
        <dbReference type="EMBL" id="KSV18449.1"/>
    </source>
</evidence>
<protein>
    <submittedName>
        <fullName evidence="2">Chemotaxis protein CheY</fullName>
    </submittedName>
</protein>
<keyword evidence="1" id="KW-0597">Phosphoprotein</keyword>
<dbReference type="AlphaFoldDB" id="A0A0V8M4J6"/>
<dbReference type="PANTHER" id="PTHR44591:SF21">
    <property type="entry name" value="TWO-COMPONENT RESPONSE REGULATOR"/>
    <property type="match status" value="1"/>
</dbReference>
<organism evidence="2 3">
    <name type="scientific">Dehalococcoides mccartyi</name>
    <dbReference type="NCBI Taxonomy" id="61435"/>
    <lineage>
        <taxon>Bacteria</taxon>
        <taxon>Bacillati</taxon>
        <taxon>Chloroflexota</taxon>
        <taxon>Dehalococcoidia</taxon>
        <taxon>Dehalococcoidales</taxon>
        <taxon>Dehalococcoidaceae</taxon>
        <taxon>Dehalococcoides</taxon>
    </lineage>
</organism>
<dbReference type="InterPro" id="IPR001789">
    <property type="entry name" value="Sig_transdc_resp-reg_receiver"/>
</dbReference>
<sequence>MTDKKYRVLVVEDEPSICQVCLRTLESMGLDVTIAINGQIGQSLIQQEKFDLCLVDIRTPIINGKNLYTYALNYYPETAKRMVFTTGDLMDESTQGFLDATGQPFLPKPFTPSDLKKIVSETLEKLKAQN</sequence>
<comment type="caution">
    <text evidence="2">The sequence shown here is derived from an EMBL/GenBank/DDBJ whole genome shotgun (WGS) entry which is preliminary data.</text>
</comment>
<dbReference type="EMBL" id="JGYD01000011">
    <property type="protein sequence ID" value="KSV18449.1"/>
    <property type="molecule type" value="Genomic_DNA"/>
</dbReference>
<dbReference type="Proteomes" id="UP000053577">
    <property type="component" value="Unassembled WGS sequence"/>
</dbReference>